<dbReference type="PIRSF" id="PIRSF036836">
    <property type="entry name" value="RNase_bind_SBP1"/>
    <property type="match status" value="1"/>
</dbReference>
<name>A0AAX6DRQ6_IRIPA</name>
<reference evidence="1" key="2">
    <citation type="submission" date="2023-04" db="EMBL/GenBank/DDBJ databases">
        <authorList>
            <person name="Bruccoleri R.E."/>
            <person name="Oakeley E.J."/>
            <person name="Faust A.-M."/>
            <person name="Dessus-Babus S."/>
            <person name="Altorfer M."/>
            <person name="Burckhardt D."/>
            <person name="Oertli M."/>
            <person name="Naumann U."/>
            <person name="Petersen F."/>
            <person name="Wong J."/>
        </authorList>
    </citation>
    <scope>NUCLEOTIDE SEQUENCE</scope>
    <source>
        <strain evidence="1">GSM-AAB239-AS_SAM_17_03QT</strain>
        <tissue evidence="1">Leaf</tissue>
    </source>
</reference>
<dbReference type="Proteomes" id="UP001140949">
    <property type="component" value="Unassembled WGS sequence"/>
</dbReference>
<gene>
    <name evidence="1" type="ORF">M6B38_232520</name>
</gene>
<proteinExistence type="predicted"/>
<evidence type="ECO:0000313" key="2">
    <source>
        <dbReference type="Proteomes" id="UP001140949"/>
    </source>
</evidence>
<dbReference type="EMBL" id="JANAVB010042419">
    <property type="protein sequence ID" value="KAJ6794428.1"/>
    <property type="molecule type" value="Genomic_DNA"/>
</dbReference>
<comment type="caution">
    <text evidence="1">The sequence shown here is derived from an EMBL/GenBank/DDBJ whole genome shotgun (WGS) entry which is preliminary data.</text>
</comment>
<evidence type="ECO:0000313" key="1">
    <source>
        <dbReference type="EMBL" id="KAJ6794428.1"/>
    </source>
</evidence>
<accession>A0AAX6DRQ6</accession>
<protein>
    <submittedName>
        <fullName evidence="1">BOI-related E3 ubiquitin-protein ligase 3 isoform X1</fullName>
    </submittedName>
</protein>
<keyword evidence="2" id="KW-1185">Reference proteome</keyword>
<reference evidence="1" key="1">
    <citation type="journal article" date="2023" name="GigaByte">
        <title>Genome assembly of the bearded iris, Iris pallida Lam.</title>
        <authorList>
            <person name="Bruccoleri R.E."/>
            <person name="Oakeley E.J."/>
            <person name="Faust A.M.E."/>
            <person name="Altorfer M."/>
            <person name="Dessus-Babus S."/>
            <person name="Burckhardt D."/>
            <person name="Oertli M."/>
            <person name="Naumann U."/>
            <person name="Petersen F."/>
            <person name="Wong J."/>
        </authorList>
    </citation>
    <scope>NUCLEOTIDE SEQUENCE</scope>
    <source>
        <strain evidence="1">GSM-AAB239-AS_SAM_17_03QT</strain>
    </source>
</reference>
<dbReference type="AlphaFoldDB" id="A0AAX6DRQ6"/>
<sequence length="176" mass="19811">MYRGNSGHPLFPVFMEENQFYDSNASITQLQLFGTIPATCTVDPTNYIGNNISSITRPSKRTRESEDVAMQHKLQISLNNIYQDEADRSASIPNPNAVSTGLRLSYDDDEHNSSVTTASGSMPSLPIIMSLGDNLRTEIERQTEEFDQYIRVQGRAVCERSERDEAEAHHLLPQCR</sequence>
<organism evidence="1 2">
    <name type="scientific">Iris pallida</name>
    <name type="common">Sweet iris</name>
    <dbReference type="NCBI Taxonomy" id="29817"/>
    <lineage>
        <taxon>Eukaryota</taxon>
        <taxon>Viridiplantae</taxon>
        <taxon>Streptophyta</taxon>
        <taxon>Embryophyta</taxon>
        <taxon>Tracheophyta</taxon>
        <taxon>Spermatophyta</taxon>
        <taxon>Magnoliopsida</taxon>
        <taxon>Liliopsida</taxon>
        <taxon>Asparagales</taxon>
        <taxon>Iridaceae</taxon>
        <taxon>Iridoideae</taxon>
        <taxon>Irideae</taxon>
        <taxon>Iris</taxon>
    </lineage>
</organism>